<sequence length="56" mass="5963">MTVGLAIVGALLLLVLVFVVSMKLTDRKSNEDLKKRTPDASEINADSGYATPVGDE</sequence>
<evidence type="ECO:0000313" key="3">
    <source>
        <dbReference type="EMBL" id="QKG71663.1"/>
    </source>
</evidence>
<dbReference type="EMBL" id="CP053921">
    <property type="protein sequence ID" value="QKG71663.1"/>
    <property type="molecule type" value="Genomic_DNA"/>
</dbReference>
<keyword evidence="2" id="KW-1133">Transmembrane helix</keyword>
<evidence type="ECO:0000313" key="4">
    <source>
        <dbReference type="Proteomes" id="UP000504693"/>
    </source>
</evidence>
<organism evidence="3 4">
    <name type="scientific">Erythrobacter mangrovi</name>
    <dbReference type="NCBI Taxonomy" id="2739433"/>
    <lineage>
        <taxon>Bacteria</taxon>
        <taxon>Pseudomonadati</taxon>
        <taxon>Pseudomonadota</taxon>
        <taxon>Alphaproteobacteria</taxon>
        <taxon>Sphingomonadales</taxon>
        <taxon>Erythrobacteraceae</taxon>
        <taxon>Erythrobacter/Porphyrobacter group</taxon>
        <taxon>Erythrobacter</taxon>
    </lineage>
</organism>
<dbReference type="KEGG" id="emv:HQR01_09965"/>
<gene>
    <name evidence="3" type="ORF">HQR01_09965</name>
</gene>
<name>A0A7D4B8A8_9SPHN</name>
<dbReference type="RefSeq" id="WP_173214731.1">
    <property type="nucleotide sequence ID" value="NZ_CP053921.1"/>
</dbReference>
<protein>
    <submittedName>
        <fullName evidence="3">Uncharacterized protein</fullName>
    </submittedName>
</protein>
<evidence type="ECO:0000256" key="1">
    <source>
        <dbReference type="SAM" id="MobiDB-lite"/>
    </source>
</evidence>
<accession>A0A7D4B8A8</accession>
<keyword evidence="2" id="KW-0812">Transmembrane</keyword>
<proteinExistence type="predicted"/>
<keyword evidence="2" id="KW-0472">Membrane</keyword>
<feature type="compositionally biased region" description="Basic and acidic residues" evidence="1">
    <location>
        <begin position="29"/>
        <end position="39"/>
    </location>
</feature>
<dbReference type="AlphaFoldDB" id="A0A7D4B8A8"/>
<feature type="region of interest" description="Disordered" evidence="1">
    <location>
        <begin position="29"/>
        <end position="56"/>
    </location>
</feature>
<reference evidence="3 4" key="1">
    <citation type="submission" date="2020-05" db="EMBL/GenBank/DDBJ databases">
        <title>Erythrobacter mangrovi sp. nov., isolated from rhizosphere soil of mangrove plant (Kandelia candel).</title>
        <authorList>
            <person name="Ye Y.H."/>
        </authorList>
    </citation>
    <scope>NUCLEOTIDE SEQUENCE [LARGE SCALE GENOMIC DNA]</scope>
    <source>
        <strain evidence="3 4">EB310</strain>
    </source>
</reference>
<dbReference type="Proteomes" id="UP000504693">
    <property type="component" value="Chromosome"/>
</dbReference>
<keyword evidence="4" id="KW-1185">Reference proteome</keyword>
<evidence type="ECO:0000256" key="2">
    <source>
        <dbReference type="SAM" id="Phobius"/>
    </source>
</evidence>
<feature type="transmembrane region" description="Helical" evidence="2">
    <location>
        <begin position="6"/>
        <end position="25"/>
    </location>
</feature>